<dbReference type="InterPro" id="IPR010359">
    <property type="entry name" value="IrrE_HExxH"/>
</dbReference>
<dbReference type="Gene3D" id="1.10.10.2910">
    <property type="match status" value="1"/>
</dbReference>
<dbReference type="Pfam" id="PF06114">
    <property type="entry name" value="Peptidase_M78"/>
    <property type="match status" value="1"/>
</dbReference>
<dbReference type="GO" id="GO:0004869">
    <property type="term" value="F:cysteine-type endopeptidase inhibitor activity"/>
    <property type="evidence" value="ECO:0007669"/>
    <property type="project" value="UniProtKB-KW"/>
</dbReference>
<dbReference type="PANTHER" id="PTHR43236">
    <property type="entry name" value="ANTITOXIN HIGA1"/>
    <property type="match status" value="1"/>
</dbReference>
<dbReference type="PANTHER" id="PTHR43236:SF1">
    <property type="entry name" value="BLL7220 PROTEIN"/>
    <property type="match status" value="1"/>
</dbReference>
<sequence length="377" mass="42208">MSRSSRAPRALCRTTIARSSSDLPSSCAPGRRSLVMVGRSERESILRGIRGAKRLQRDLRLDVGASRAQRVDVFGCIARSGATLMFQPLEPLLGAFIREEGVAGIILSTRRPLGMQRFTAAHELGHLVLGHDPHADDEGILRRAPWASDGARAPRVPPEEREADAFASYFLLPPYLIKEQMELRGWEPHHFTHPETVYQASLRFGTSYRATVFALEREHVIGRSLGQQLRSAEPRDLKRQLLGDYVLKNAQRVDVWHLTEQDEGAVIEASRDDLFLLRLKEDSGSGYVWTFDELRDAGFAILRDGREPVPEGQIGSPTVRRVLVHAERPLAGLLTLREIRPWAPNDDPQLLTLYCKTATSDEAGLFEPQREELLAAS</sequence>
<keyword evidence="5" id="KW-1185">Reference proteome</keyword>
<dbReference type="SUPFAM" id="SSF141066">
    <property type="entry name" value="ICP-like"/>
    <property type="match status" value="1"/>
</dbReference>
<name>A0A432V3L4_9HYPH</name>
<reference evidence="4 5" key="1">
    <citation type="submission" date="2018-11" db="EMBL/GenBank/DDBJ databases">
        <title>Pseudaminobacter arsenicus sp. nov., an arsenic-resistant bacterium isolated from arsenic-rich aquifers.</title>
        <authorList>
            <person name="Mu Y."/>
        </authorList>
    </citation>
    <scope>NUCLEOTIDE SEQUENCE [LARGE SCALE GENOMIC DNA]</scope>
    <source>
        <strain evidence="4 5">CB3</strain>
    </source>
</reference>
<dbReference type="AlphaFoldDB" id="A0A432V3L4"/>
<feature type="domain" description="IrrE N-terminal-like" evidence="3">
    <location>
        <begin position="81"/>
        <end position="210"/>
    </location>
</feature>
<evidence type="ECO:0000256" key="2">
    <source>
        <dbReference type="ARBA" id="ARBA00022704"/>
    </source>
</evidence>
<organism evidence="4 5">
    <name type="scientific">Borborobacter arsenicus</name>
    <dbReference type="NCBI Taxonomy" id="1851146"/>
    <lineage>
        <taxon>Bacteria</taxon>
        <taxon>Pseudomonadati</taxon>
        <taxon>Pseudomonadota</taxon>
        <taxon>Alphaproteobacteria</taxon>
        <taxon>Hyphomicrobiales</taxon>
        <taxon>Phyllobacteriaceae</taxon>
        <taxon>Borborobacter</taxon>
    </lineage>
</organism>
<dbReference type="OrthoDB" id="9794834at2"/>
<dbReference type="InterPro" id="IPR052345">
    <property type="entry name" value="Rad_response_metalloprotease"/>
</dbReference>
<comment type="caution">
    <text evidence="4">The sequence shown here is derived from an EMBL/GenBank/DDBJ whole genome shotgun (WGS) entry which is preliminary data.</text>
</comment>
<evidence type="ECO:0000256" key="1">
    <source>
        <dbReference type="ARBA" id="ARBA00022690"/>
    </source>
</evidence>
<dbReference type="EMBL" id="RKST01000016">
    <property type="protein sequence ID" value="RUM96787.1"/>
    <property type="molecule type" value="Genomic_DNA"/>
</dbReference>
<dbReference type="Gene3D" id="2.60.40.2020">
    <property type="match status" value="1"/>
</dbReference>
<evidence type="ECO:0000313" key="5">
    <source>
        <dbReference type="Proteomes" id="UP000281647"/>
    </source>
</evidence>
<keyword evidence="2" id="KW-0789">Thiol protease inhibitor</keyword>
<dbReference type="Proteomes" id="UP000281647">
    <property type="component" value="Unassembled WGS sequence"/>
</dbReference>
<protein>
    <submittedName>
        <fullName evidence="4">ImmA/IrrE family metallo-endopeptidase</fullName>
    </submittedName>
</protein>
<accession>A0A432V3L4</accession>
<evidence type="ECO:0000313" key="4">
    <source>
        <dbReference type="EMBL" id="RUM96787.1"/>
    </source>
</evidence>
<gene>
    <name evidence="4" type="ORF">EET67_16280</name>
</gene>
<evidence type="ECO:0000259" key="3">
    <source>
        <dbReference type="Pfam" id="PF06114"/>
    </source>
</evidence>
<proteinExistence type="predicted"/>
<keyword evidence="1" id="KW-0646">Protease inhibitor</keyword>
<dbReference type="InterPro" id="IPR036331">
    <property type="entry name" value="Chagasin-like_sf"/>
</dbReference>